<feature type="compositionally biased region" description="Low complexity" evidence="1">
    <location>
        <begin position="97"/>
        <end position="110"/>
    </location>
</feature>
<feature type="region of interest" description="Disordered" evidence="1">
    <location>
        <begin position="1"/>
        <end position="43"/>
    </location>
</feature>
<sequence length="371" mass="40121">MNNTSFRPPSSHSPVPSPSPRTAPAPSWRPSPSKGDALTAEERFPSLEELDREFGSPSPGTAAERFAMAHAPTQPSSTEKLATGSRPPSRGGYLRSTAADAATTGAAAPASNGSVFTNAKRNVHEGLGARSQNVTGTAMREPRFGVARAPSLSLRPPQVSTEPSRSREQDRPRSPHKPKHDEDREKPQDVVAVLRSRPSAARRHRTTGSKTPSRNNSANLVLPVRENAPSLPQPERSPRTEPRDWLTGADEDDAPSKPEPQPVMRESPSKRASFIERSPIQLVKPLEAEEVLANYEKPTRRGSPRQAHSCSKADIWRSAQSGEEGAREGRETTRGEATFAGAAEGVRCAAGEYQFECGWEREYPCAAASTC</sequence>
<evidence type="ECO:0000313" key="2">
    <source>
        <dbReference type="EMBL" id="TFY56001.1"/>
    </source>
</evidence>
<evidence type="ECO:0000313" key="3">
    <source>
        <dbReference type="Proteomes" id="UP000298390"/>
    </source>
</evidence>
<feature type="compositionally biased region" description="Polar residues" evidence="1">
    <location>
        <begin position="208"/>
        <end position="219"/>
    </location>
</feature>
<dbReference type="STRING" id="34475.A0A4Y9Y3L4"/>
<comment type="caution">
    <text evidence="2">The sequence shown here is derived from an EMBL/GenBank/DDBJ whole genome shotgun (WGS) entry which is preliminary data.</text>
</comment>
<protein>
    <submittedName>
        <fullName evidence="2">Uncharacterized protein</fullName>
    </submittedName>
</protein>
<feature type="compositionally biased region" description="Basic and acidic residues" evidence="1">
    <location>
        <begin position="324"/>
        <end position="334"/>
    </location>
</feature>
<feature type="compositionally biased region" description="Basic and acidic residues" evidence="1">
    <location>
        <begin position="164"/>
        <end position="188"/>
    </location>
</feature>
<feature type="region of interest" description="Disordered" evidence="1">
    <location>
        <begin position="68"/>
        <end position="278"/>
    </location>
</feature>
<feature type="compositionally biased region" description="Low complexity" evidence="1">
    <location>
        <begin position="1"/>
        <end position="14"/>
    </location>
</feature>
<accession>A0A4Y9Y3L4</accession>
<feature type="compositionally biased region" description="Pro residues" evidence="1">
    <location>
        <begin position="15"/>
        <end position="29"/>
    </location>
</feature>
<dbReference type="AlphaFoldDB" id="A0A4Y9Y3L4"/>
<proteinExistence type="predicted"/>
<evidence type="ECO:0000256" key="1">
    <source>
        <dbReference type="SAM" id="MobiDB-lite"/>
    </source>
</evidence>
<dbReference type="EMBL" id="SEKV01000542">
    <property type="protein sequence ID" value="TFY56001.1"/>
    <property type="molecule type" value="Genomic_DNA"/>
</dbReference>
<feature type="region of interest" description="Disordered" evidence="1">
    <location>
        <begin position="295"/>
        <end position="339"/>
    </location>
</feature>
<dbReference type="Proteomes" id="UP000298390">
    <property type="component" value="Unassembled WGS sequence"/>
</dbReference>
<organism evidence="2 3">
    <name type="scientific">Rhodofomes roseus</name>
    <dbReference type="NCBI Taxonomy" id="34475"/>
    <lineage>
        <taxon>Eukaryota</taxon>
        <taxon>Fungi</taxon>
        <taxon>Dikarya</taxon>
        <taxon>Basidiomycota</taxon>
        <taxon>Agaricomycotina</taxon>
        <taxon>Agaricomycetes</taxon>
        <taxon>Polyporales</taxon>
        <taxon>Rhodofomes</taxon>
    </lineage>
</organism>
<gene>
    <name evidence="2" type="ORF">EVJ58_g7904</name>
</gene>
<name>A0A4Y9Y3L4_9APHY</name>
<feature type="compositionally biased region" description="Polar residues" evidence="1">
    <location>
        <begin position="111"/>
        <end position="120"/>
    </location>
</feature>
<reference evidence="2 3" key="1">
    <citation type="submission" date="2019-01" db="EMBL/GenBank/DDBJ databases">
        <title>Genome sequencing of the rare red list fungi Fomitopsis rosea.</title>
        <authorList>
            <person name="Buettner E."/>
            <person name="Kellner H."/>
        </authorList>
    </citation>
    <scope>NUCLEOTIDE SEQUENCE [LARGE SCALE GENOMIC DNA]</scope>
    <source>
        <strain evidence="2 3">DSM 105464</strain>
    </source>
</reference>